<protein>
    <recommendedName>
        <fullName evidence="2">formylmethanofuran dehydrogenase</fullName>
        <ecNumber evidence="2">1.2.7.12</ecNumber>
    </recommendedName>
</protein>
<dbReference type="NCBIfam" id="TIGR03122">
    <property type="entry name" value="one_C_dehyd_C"/>
    <property type="match status" value="1"/>
</dbReference>
<dbReference type="GO" id="GO:0046914">
    <property type="term" value="F:transition metal ion binding"/>
    <property type="evidence" value="ECO:0007669"/>
    <property type="project" value="InterPro"/>
</dbReference>
<dbReference type="PANTHER" id="PTHR39673">
    <property type="entry name" value="TUNGSTEN FORMYLMETHANOFURAN DEHYDROGENASE, SUBUNIT C (FWDC)"/>
    <property type="match status" value="1"/>
</dbReference>
<evidence type="ECO:0000256" key="1">
    <source>
        <dbReference type="ARBA" id="ARBA00004830"/>
    </source>
</evidence>
<dbReference type="GO" id="GO:0019386">
    <property type="term" value="P:methanogenesis, from carbon dioxide"/>
    <property type="evidence" value="ECO:0007669"/>
    <property type="project" value="UniProtKB-UniPathway"/>
</dbReference>
<dbReference type="Proteomes" id="UP000886217">
    <property type="component" value="Unassembled WGS sequence"/>
</dbReference>
<sequence>VKTTKLWWGNRQEEVQRLFEVSISGEASKAEEVRVVFEGDLRKVKRIGYEMSAGEILAEGSVGMHCGARMSGGSITVRGDADCWAGCEMHGGTLVIEGNAGDNLCACYRGETTGMTGGKVVVNGNAGECVGQYMAGGEIKIGGNADILAGLDMKGGKIVIEGDAVMVGANMTGGEIVVKGKVIDMMPTFKFIEEVTVDGERFKKYMGDFALGEKKAKGTLLVKS</sequence>
<evidence type="ECO:0000313" key="4">
    <source>
        <dbReference type="EMBL" id="HHI01366.1"/>
    </source>
</evidence>
<dbReference type="InterPro" id="IPR036485">
    <property type="entry name" value="Glu_synth_asu_C_sf"/>
</dbReference>
<organism evidence="4">
    <name type="scientific">Thermococcus litoralis</name>
    <dbReference type="NCBI Taxonomy" id="2265"/>
    <lineage>
        <taxon>Archaea</taxon>
        <taxon>Methanobacteriati</taxon>
        <taxon>Methanobacteriota</taxon>
        <taxon>Thermococci</taxon>
        <taxon>Thermococcales</taxon>
        <taxon>Thermococcaceae</taxon>
        <taxon>Thermococcus</taxon>
    </lineage>
</organism>
<gene>
    <name evidence="4" type="ORF">ENL40_07915</name>
</gene>
<dbReference type="EMBL" id="DRTU01000319">
    <property type="protein sequence ID" value="HHI01366.1"/>
    <property type="molecule type" value="Genomic_DNA"/>
</dbReference>
<comment type="caution">
    <text evidence="4">The sequence shown here is derived from an EMBL/GenBank/DDBJ whole genome shotgun (WGS) entry which is preliminary data.</text>
</comment>
<feature type="non-terminal residue" evidence="4">
    <location>
        <position position="1"/>
    </location>
</feature>
<comment type="pathway">
    <text evidence="1">One-carbon metabolism; methanogenesis from CO(2); 5,10-methenyl-5,6,7,8-tetrahydromethanopterin from CO(2): step 1/3.</text>
</comment>
<name>A0A7C5NUG1_THELI</name>
<comment type="catalytic activity">
    <reaction evidence="3">
        <text>N-formylmethanofuran + 2 oxidized [2Fe-2S]-[ferredoxin] + H2O = methanofuran + 2 reduced [2Fe-2S]-[ferredoxin] + CO2 + H(+)</text>
        <dbReference type="Rhea" id="RHEA:19841"/>
        <dbReference type="Rhea" id="RHEA-COMP:10000"/>
        <dbReference type="Rhea" id="RHEA-COMP:10001"/>
        <dbReference type="ChEBI" id="CHEBI:15377"/>
        <dbReference type="ChEBI" id="CHEBI:15378"/>
        <dbReference type="ChEBI" id="CHEBI:16526"/>
        <dbReference type="ChEBI" id="CHEBI:33737"/>
        <dbReference type="ChEBI" id="CHEBI:33738"/>
        <dbReference type="ChEBI" id="CHEBI:57727"/>
        <dbReference type="ChEBI" id="CHEBI:58151"/>
        <dbReference type="EC" id="1.2.7.12"/>
    </reaction>
</comment>
<dbReference type="Gene3D" id="2.160.20.60">
    <property type="entry name" value="Glutamate synthase, alpha subunit, C-terminal domain"/>
    <property type="match status" value="2"/>
</dbReference>
<dbReference type="AlphaFoldDB" id="A0A7C5NUG1"/>
<reference evidence="4" key="1">
    <citation type="journal article" date="2020" name="mSystems">
        <title>Genome- and Community-Level Interaction Insights into Carbon Utilization and Element Cycling Functions of Hydrothermarchaeota in Hydrothermal Sediment.</title>
        <authorList>
            <person name="Zhou Z."/>
            <person name="Liu Y."/>
            <person name="Xu W."/>
            <person name="Pan J."/>
            <person name="Luo Z.H."/>
            <person name="Li M."/>
        </authorList>
    </citation>
    <scope>NUCLEOTIDE SEQUENCE [LARGE SCALE GENOMIC DNA]</scope>
    <source>
        <strain evidence="4">HyVt-93</strain>
    </source>
</reference>
<accession>A0A7C5NUG1</accession>
<evidence type="ECO:0000256" key="2">
    <source>
        <dbReference type="ARBA" id="ARBA00012692"/>
    </source>
</evidence>
<dbReference type="GO" id="GO:0018493">
    <property type="term" value="F:formylmethanofuran dehydrogenase activity"/>
    <property type="evidence" value="ECO:0007669"/>
    <property type="project" value="UniProtKB-EC"/>
</dbReference>
<dbReference type="SUPFAM" id="SSF69336">
    <property type="entry name" value="Alpha subunit of glutamate synthase, C-terminal domain"/>
    <property type="match status" value="1"/>
</dbReference>
<dbReference type="EC" id="1.2.7.12" evidence="2"/>
<dbReference type="PANTHER" id="PTHR39673:SF5">
    <property type="entry name" value="TUNGSTEN-CONTAINING FORMYLMETHANOFURAN DEHYDROGENASE 2 SUBUNIT C"/>
    <property type="match status" value="1"/>
</dbReference>
<evidence type="ECO:0000256" key="3">
    <source>
        <dbReference type="ARBA" id="ARBA00048228"/>
    </source>
</evidence>
<proteinExistence type="predicted"/>
<dbReference type="InterPro" id="IPR017550">
    <property type="entry name" value="Formylmethanofuran_DH_suC"/>
</dbReference>
<dbReference type="UniPathway" id="UPA00640">
    <property type="reaction ID" value="UER00692"/>
</dbReference>